<dbReference type="Gene3D" id="2.40.160.10">
    <property type="entry name" value="Porin"/>
    <property type="match status" value="1"/>
</dbReference>
<accession>J9DBN7</accession>
<keyword evidence="7" id="KW-0653">Protein transport</keyword>
<dbReference type="GO" id="GO:0030150">
    <property type="term" value="P:protein import into mitochondrial matrix"/>
    <property type="evidence" value="ECO:0007669"/>
    <property type="project" value="InterPro"/>
</dbReference>
<dbReference type="Proteomes" id="UP000003163">
    <property type="component" value="Unassembled WGS sequence"/>
</dbReference>
<evidence type="ECO:0000256" key="2">
    <source>
        <dbReference type="ARBA" id="ARBA00010510"/>
    </source>
</evidence>
<dbReference type="InterPro" id="IPR023614">
    <property type="entry name" value="Porin_dom_sf"/>
</dbReference>
<keyword evidence="3" id="KW-0813">Transport</keyword>
<sequence>MNIFRKLFKSTEIQTNYDHIMTPIRCAIPGQTSSNFKFEFTQKLFGSYSNGNLFIFTPANAFFQHTSTLTNNKDRLLQITANQDRSLQMRAMQIFKNFTFDFTSIISKKEGIYSQAELNCKNKTNAISLKLLSPTFIDTKPIYVFNILQNLNQYLSLGTELVYSQDKKNVGINVAAKIETEKCCGVVLLQQSSNLCIGALKKINDFFTIATEVSCEKSDKNWPQNIVANLGLLLETHKSTVKVGIFSDMISRIQIREKLAENLALGIDGELNHANDTQALGISFSLDN</sequence>
<dbReference type="InParanoid" id="J9DBN7"/>
<dbReference type="InterPro" id="IPR027246">
    <property type="entry name" value="Porin_Euk/Tom40"/>
</dbReference>
<evidence type="ECO:0000256" key="6">
    <source>
        <dbReference type="ARBA" id="ARBA00022787"/>
    </source>
</evidence>
<evidence type="ECO:0000256" key="8">
    <source>
        <dbReference type="ARBA" id="ARBA00023128"/>
    </source>
</evidence>
<dbReference type="InterPro" id="IPR037930">
    <property type="entry name" value="Tom40"/>
</dbReference>
<dbReference type="GO" id="GO:0008320">
    <property type="term" value="F:protein transmembrane transporter activity"/>
    <property type="evidence" value="ECO:0007669"/>
    <property type="project" value="InterPro"/>
</dbReference>
<evidence type="ECO:0000256" key="1">
    <source>
        <dbReference type="ARBA" id="ARBA00004374"/>
    </source>
</evidence>
<comment type="similarity">
    <text evidence="2">Belongs to the Tom40 family.</text>
</comment>
<keyword evidence="6" id="KW-1000">Mitochondrion outer membrane</keyword>
<keyword evidence="4" id="KW-1134">Transmembrane beta strand</keyword>
<dbReference type="HOGENOM" id="CLU_966519_0_0_1"/>
<dbReference type="GO" id="GO:0005741">
    <property type="term" value="C:mitochondrial outer membrane"/>
    <property type="evidence" value="ECO:0007669"/>
    <property type="project" value="UniProtKB-SubCell"/>
</dbReference>
<comment type="caution">
    <text evidence="10">The sequence shown here is derived from an EMBL/GenBank/DDBJ whole genome shotgun (WGS) entry which is preliminary data.</text>
</comment>
<comment type="subcellular location">
    <subcellularLocation>
        <location evidence="1">Mitochondrion outer membrane</location>
        <topology evidence="1">Multi-pass membrane protein</topology>
    </subcellularLocation>
</comment>
<gene>
    <name evidence="10" type="ORF">EDEG_00124</name>
</gene>
<evidence type="ECO:0000313" key="10">
    <source>
        <dbReference type="EMBL" id="EJW04904.1"/>
    </source>
</evidence>
<protein>
    <submittedName>
        <fullName evidence="10">Uncharacterized protein</fullName>
    </submittedName>
</protein>
<reference evidence="11" key="2">
    <citation type="submission" date="2015-07" db="EMBL/GenBank/DDBJ databases">
        <title>Contrasting host-pathogen interactions and genome evolution in two generalist and specialist microsporidian pathogens of mosquitoes.</title>
        <authorList>
            <consortium name="The Broad Institute Genomics Platform"/>
            <consortium name="The Broad Institute Genome Sequencing Center for Infectious Disease"/>
            <person name="Cuomo C.A."/>
            <person name="Sanscrainte N.D."/>
            <person name="Goldberg J.M."/>
            <person name="Heiman D."/>
            <person name="Young S."/>
            <person name="Zeng Q."/>
            <person name="Becnel J.J."/>
            <person name="Birren B.W."/>
        </authorList>
    </citation>
    <scope>NUCLEOTIDE SEQUENCE [LARGE SCALE GENOMIC DNA]</scope>
    <source>
        <strain evidence="11">USNM 41457</strain>
    </source>
</reference>
<proteinExistence type="inferred from homology"/>
<name>J9DBN7_EDHAE</name>
<dbReference type="OrthoDB" id="19656at2759"/>
<evidence type="ECO:0000256" key="4">
    <source>
        <dbReference type="ARBA" id="ARBA00022452"/>
    </source>
</evidence>
<dbReference type="OMA" id="FRIRGTH"/>
<dbReference type="VEuPathDB" id="MicrosporidiaDB:EDEG_00124"/>
<dbReference type="PANTHER" id="PTHR10802">
    <property type="entry name" value="MITOCHONDRIAL IMPORT RECEPTOR SUBUNIT TOM40"/>
    <property type="match status" value="1"/>
</dbReference>
<evidence type="ECO:0000256" key="5">
    <source>
        <dbReference type="ARBA" id="ARBA00022692"/>
    </source>
</evidence>
<organism evidence="10 11">
    <name type="scientific">Edhazardia aedis (strain USNM 41457)</name>
    <name type="common">Microsporidian parasite</name>
    <dbReference type="NCBI Taxonomy" id="1003232"/>
    <lineage>
        <taxon>Eukaryota</taxon>
        <taxon>Fungi</taxon>
        <taxon>Fungi incertae sedis</taxon>
        <taxon>Microsporidia</taxon>
        <taxon>Edhazardia</taxon>
    </lineage>
</organism>
<evidence type="ECO:0000313" key="11">
    <source>
        <dbReference type="Proteomes" id="UP000003163"/>
    </source>
</evidence>
<keyword evidence="5" id="KW-0812">Transmembrane</keyword>
<dbReference type="Pfam" id="PF01459">
    <property type="entry name" value="Porin_3"/>
    <property type="match status" value="1"/>
</dbReference>
<dbReference type="AlphaFoldDB" id="J9DBN7"/>
<keyword evidence="8" id="KW-0496">Mitochondrion</keyword>
<evidence type="ECO:0000256" key="3">
    <source>
        <dbReference type="ARBA" id="ARBA00022448"/>
    </source>
</evidence>
<evidence type="ECO:0000256" key="9">
    <source>
        <dbReference type="ARBA" id="ARBA00023136"/>
    </source>
</evidence>
<keyword evidence="11" id="KW-1185">Reference proteome</keyword>
<evidence type="ECO:0000256" key="7">
    <source>
        <dbReference type="ARBA" id="ARBA00022927"/>
    </source>
</evidence>
<keyword evidence="9" id="KW-0472">Membrane</keyword>
<reference evidence="10 11" key="1">
    <citation type="submission" date="2011-08" db="EMBL/GenBank/DDBJ databases">
        <authorList>
            <person name="Liu Z.J."/>
            <person name="Shi F.L."/>
            <person name="Lu J.Q."/>
            <person name="Li M."/>
            <person name="Wang Z.L."/>
        </authorList>
    </citation>
    <scope>NUCLEOTIDE SEQUENCE [LARGE SCALE GENOMIC DNA]</scope>
    <source>
        <strain evidence="10 11">USNM 41457</strain>
    </source>
</reference>
<dbReference type="EMBL" id="AFBI03000001">
    <property type="protein sequence ID" value="EJW04904.1"/>
    <property type="molecule type" value="Genomic_DNA"/>
</dbReference>